<dbReference type="Proteomes" id="UP001595783">
    <property type="component" value="Unassembled WGS sequence"/>
</dbReference>
<dbReference type="EMBL" id="JBHRZO010000074">
    <property type="protein sequence ID" value="MFC3848537.1"/>
    <property type="molecule type" value="Genomic_DNA"/>
</dbReference>
<feature type="region of interest" description="Disordered" evidence="1">
    <location>
        <begin position="232"/>
        <end position="258"/>
    </location>
</feature>
<keyword evidence="3" id="KW-1185">Reference proteome</keyword>
<feature type="compositionally biased region" description="Basic and acidic residues" evidence="1">
    <location>
        <begin position="246"/>
        <end position="258"/>
    </location>
</feature>
<evidence type="ECO:0000313" key="3">
    <source>
        <dbReference type="Proteomes" id="UP001595783"/>
    </source>
</evidence>
<evidence type="ECO:0008006" key="4">
    <source>
        <dbReference type="Google" id="ProtNLM"/>
    </source>
</evidence>
<evidence type="ECO:0000256" key="1">
    <source>
        <dbReference type="SAM" id="MobiDB-lite"/>
    </source>
</evidence>
<protein>
    <recommendedName>
        <fullName evidence="4">CAAX protease</fullName>
    </recommendedName>
</protein>
<proteinExistence type="predicted"/>
<accession>A0ABV7ZM21</accession>
<comment type="caution">
    <text evidence="2">The sequence shown here is derived from an EMBL/GenBank/DDBJ whole genome shotgun (WGS) entry which is preliminary data.</text>
</comment>
<gene>
    <name evidence="2" type="ORF">ACFOPX_08475</name>
</gene>
<name>A0ABV7ZM21_9HELI</name>
<reference evidence="3" key="1">
    <citation type="journal article" date="2019" name="Int. J. Syst. Evol. Microbiol.">
        <title>The Global Catalogue of Microorganisms (GCM) 10K type strain sequencing project: providing services to taxonomists for standard genome sequencing and annotation.</title>
        <authorList>
            <consortium name="The Broad Institute Genomics Platform"/>
            <consortium name="The Broad Institute Genome Sequencing Center for Infectious Disease"/>
            <person name="Wu L."/>
            <person name="Ma J."/>
        </authorList>
    </citation>
    <scope>NUCLEOTIDE SEQUENCE [LARGE SCALE GENOMIC DNA]</scope>
    <source>
        <strain evidence="3">CCUG 53816</strain>
    </source>
</reference>
<organism evidence="2 3">
    <name type="scientific">Helicobacter baculiformis</name>
    <dbReference type="NCBI Taxonomy" id="427351"/>
    <lineage>
        <taxon>Bacteria</taxon>
        <taxon>Pseudomonadati</taxon>
        <taxon>Campylobacterota</taxon>
        <taxon>Epsilonproteobacteria</taxon>
        <taxon>Campylobacterales</taxon>
        <taxon>Helicobacteraceae</taxon>
        <taxon>Helicobacter</taxon>
    </lineage>
</organism>
<sequence>MFRRTIQDVLSAERLKSYTNMEEHFRNLQLIAKITPHLATIEICLRNILDIEMKKKNQDWIRQPLDESEEDKKVAMILEYAKIEVEKREKKGKRVETDDEGLKHSQYLSRFSFGTIIHIIKESKLQSEMLDLSSIDFNKYDKSNTNNAYLEQKRNIENLNAHKVDVVLNLLQTTRNRCYHWENILKVRYGKRKGVFPRITTWLRGVKIGLNPMQIEVFLEDLLETIHPELNTRVQEPRKSKKRSKEIKEADPSAGPER</sequence>
<dbReference type="RefSeq" id="WP_199767633.1">
    <property type="nucleotide sequence ID" value="NZ_FZMF01000021.1"/>
</dbReference>
<evidence type="ECO:0000313" key="2">
    <source>
        <dbReference type="EMBL" id="MFC3848537.1"/>
    </source>
</evidence>